<accession>A0A376DPR0</accession>
<reference evidence="1 2" key="1">
    <citation type="submission" date="2018-06" db="EMBL/GenBank/DDBJ databases">
        <authorList>
            <consortium name="Pathogen Informatics"/>
            <person name="Doyle S."/>
        </authorList>
    </citation>
    <scope>NUCLEOTIDE SEQUENCE [LARGE SCALE GENOMIC DNA]</scope>
    <source>
        <strain evidence="1 2">NCTC13533</strain>
    </source>
</reference>
<sequence length="54" mass="6298">MLGLAVLGSQFFHAQITHLDSINISSVEKNIRLNDPYISFFSLWIFRRQLFSIL</sequence>
<evidence type="ECO:0000313" key="1">
    <source>
        <dbReference type="EMBL" id="STC93509.1"/>
    </source>
</evidence>
<name>A0A376DPR0_CHRCU</name>
<gene>
    <name evidence="1" type="ORF">NCTC13533_00891</name>
</gene>
<dbReference type="AlphaFoldDB" id="A0A376DPR0"/>
<dbReference type="EMBL" id="UFVQ01000003">
    <property type="protein sequence ID" value="STC93509.1"/>
    <property type="molecule type" value="Genomic_DNA"/>
</dbReference>
<organism evidence="1 2">
    <name type="scientific">Chryseobacterium carnipullorum</name>
    <dbReference type="NCBI Taxonomy" id="1124835"/>
    <lineage>
        <taxon>Bacteria</taxon>
        <taxon>Pseudomonadati</taxon>
        <taxon>Bacteroidota</taxon>
        <taxon>Flavobacteriia</taxon>
        <taxon>Flavobacteriales</taxon>
        <taxon>Weeksellaceae</taxon>
        <taxon>Chryseobacterium group</taxon>
        <taxon>Chryseobacterium</taxon>
    </lineage>
</organism>
<evidence type="ECO:0000313" key="2">
    <source>
        <dbReference type="Proteomes" id="UP000255224"/>
    </source>
</evidence>
<proteinExistence type="predicted"/>
<protein>
    <submittedName>
        <fullName evidence="1">Uncharacterized protein</fullName>
    </submittedName>
</protein>
<dbReference type="Proteomes" id="UP000255224">
    <property type="component" value="Unassembled WGS sequence"/>
</dbReference>